<organism evidence="2 3">
    <name type="scientific">Mucor flavus</name>
    <dbReference type="NCBI Taxonomy" id="439312"/>
    <lineage>
        <taxon>Eukaryota</taxon>
        <taxon>Fungi</taxon>
        <taxon>Fungi incertae sedis</taxon>
        <taxon>Mucoromycota</taxon>
        <taxon>Mucoromycotina</taxon>
        <taxon>Mucoromycetes</taxon>
        <taxon>Mucorales</taxon>
        <taxon>Mucorineae</taxon>
        <taxon>Mucoraceae</taxon>
        <taxon>Mucor</taxon>
    </lineage>
</organism>
<evidence type="ECO:0000313" key="3">
    <source>
        <dbReference type="Proteomes" id="UP001473302"/>
    </source>
</evidence>
<keyword evidence="1" id="KW-0175">Coiled coil</keyword>
<keyword evidence="3" id="KW-1185">Reference proteome</keyword>
<sequence length="569" mass="65438">MAPNSRKRTFELINKDLFCPWYFNSLQPREWNLDDFDIASTKRAKVNKFICHSHLSSDLNILQNSFPDDNDIINHIAKLRKELKAKIANAEREVVVEKLKFKAKLITEVGDSSDREVDDNGEDIIQETEVENNNNNNDTYIINTIKNEAIIIHSKLMLNKSLTDREMKMMSNGLSSILDLNDCSVNSQRSLFDNDQVWEDIKTAYLKKHVINISGIPSSLQSSWKIIIGSIRKSGDLNKGLRYINNIYYGVADEDQYILDIFSHFIKLIKHYPEYLAKQTGLEILENDYIRILWSPLFETLFINHKSIRIICSESCNKYSTSSKSSLYNEAEKVIGFKIDVRIVFNYRGTDYDLVCGEAACHTRDKKIIKDEGKLTREGKDIQDLLVGMNCDGNFPWLIQLIGHSMDFSTIHLSSPGLYVNIPRFSSSLPSTISELDTDVPTLLCNLLTFRSYVIDATEKLKCNLREKMNSVSSLGRMNNDNSISEMQYWIRPTYYTPPNNHLSKIPSNLNYITPPSNIIDKLMKSSYLCGDEHTSGLNIHDICEFGWFKKGDRFFNVYTTNMNVVNNF</sequence>
<comment type="caution">
    <text evidence="2">The sequence shown here is derived from an EMBL/GenBank/DDBJ whole genome shotgun (WGS) entry which is preliminary data.</text>
</comment>
<dbReference type="Proteomes" id="UP001473302">
    <property type="component" value="Unassembled WGS sequence"/>
</dbReference>
<reference evidence="2 3" key="1">
    <citation type="submission" date="2024-04" db="EMBL/GenBank/DDBJ databases">
        <title>genome sequences of Mucor flavus KT1a and Helicostylum pulchrum KT1b strains isolated from the surface of a dry-aged beef.</title>
        <authorList>
            <person name="Toyotome T."/>
            <person name="Hosono M."/>
            <person name="Torimaru M."/>
            <person name="Fukuda K."/>
            <person name="Mikami N."/>
        </authorList>
    </citation>
    <scope>NUCLEOTIDE SEQUENCE [LARGE SCALE GENOMIC DNA]</scope>
    <source>
        <strain evidence="2 3">KT1a</strain>
    </source>
</reference>
<dbReference type="EMBL" id="BAABUK010000029">
    <property type="protein sequence ID" value="GAA5815931.1"/>
    <property type="molecule type" value="Genomic_DNA"/>
</dbReference>
<evidence type="ECO:0000313" key="2">
    <source>
        <dbReference type="EMBL" id="GAA5815931.1"/>
    </source>
</evidence>
<name>A0ABP9ZA28_9FUNG</name>
<feature type="coiled-coil region" evidence="1">
    <location>
        <begin position="73"/>
        <end position="100"/>
    </location>
</feature>
<protein>
    <recommendedName>
        <fullName evidence="4">Transposase</fullName>
    </recommendedName>
</protein>
<accession>A0ABP9ZA28</accession>
<evidence type="ECO:0000256" key="1">
    <source>
        <dbReference type="SAM" id="Coils"/>
    </source>
</evidence>
<gene>
    <name evidence="2" type="ORF">MFLAVUS_009450</name>
</gene>
<proteinExistence type="predicted"/>
<evidence type="ECO:0008006" key="4">
    <source>
        <dbReference type="Google" id="ProtNLM"/>
    </source>
</evidence>